<organism evidence="1 2">
    <name type="scientific">Paenibacillus baekrokdamisoli</name>
    <dbReference type="NCBI Taxonomy" id="1712516"/>
    <lineage>
        <taxon>Bacteria</taxon>
        <taxon>Bacillati</taxon>
        <taxon>Bacillota</taxon>
        <taxon>Bacilli</taxon>
        <taxon>Bacillales</taxon>
        <taxon>Paenibacillaceae</taxon>
        <taxon>Paenibacillus</taxon>
    </lineage>
</organism>
<keyword evidence="2" id="KW-1185">Reference proteome</keyword>
<dbReference type="EMBL" id="AP019308">
    <property type="protein sequence ID" value="BBH19924.1"/>
    <property type="molecule type" value="Genomic_DNA"/>
</dbReference>
<sequence length="376" mass="42753">MRAEAVSILTPTEIRNIRHYVQHKYSDLPSDQRAEIVADAMQRIVLKQLPDFPEVIKNKLTAELLRDIVAVQLTPVSVAHIFEACLSLDFGKSELFQPIHAWTEQQLRTSIDTDAFRELLGDAVAGRESNNHGLQSWNRLIVQAVATGIPYDKNLITQLAPGEGSEVIKLPLAKRSFIRSAIYAILSVMLVTGTLVYGWQMLGNIVLQKPQPPIVTKPVQEIIIHDKNELPSELQYTAINEKQLVQYLQKKSSLLAEEPYLHAILNVAKEMDIHPLLLFAITGQEQAFVPKTHKLAKEIANNPFNVFHSWSEYNTTIEQSTRIAAKTINRLSKDRPNNKDAITWINREYAEDRYWSKGVTSILQAMKRYIQSDIER</sequence>
<dbReference type="OrthoDB" id="9805070at2"/>
<evidence type="ECO:0000313" key="1">
    <source>
        <dbReference type="EMBL" id="BBH19924.1"/>
    </source>
</evidence>
<accession>A0A3G9J9F2</accession>
<evidence type="ECO:0000313" key="2">
    <source>
        <dbReference type="Proteomes" id="UP000275368"/>
    </source>
</evidence>
<protein>
    <submittedName>
        <fullName evidence="1">Uncharacterized protein</fullName>
    </submittedName>
</protein>
<name>A0A3G9J9F2_9BACL</name>
<gene>
    <name evidence="1" type="ORF">Back11_12690</name>
</gene>
<proteinExistence type="predicted"/>
<dbReference type="AlphaFoldDB" id="A0A3G9J9F2"/>
<dbReference type="KEGG" id="pbk:Back11_12690"/>
<dbReference type="RefSeq" id="WP_125654617.1">
    <property type="nucleotide sequence ID" value="NZ_AP019308.1"/>
</dbReference>
<dbReference type="Proteomes" id="UP000275368">
    <property type="component" value="Chromosome"/>
</dbReference>
<reference evidence="1 2" key="1">
    <citation type="submission" date="2018-11" db="EMBL/GenBank/DDBJ databases">
        <title>Complete genome sequence of Paenibacillus baekrokdamisoli strain KCTC 33723.</title>
        <authorList>
            <person name="Kang S.W."/>
            <person name="Lee K.C."/>
            <person name="Kim K.K."/>
            <person name="Kim J.S."/>
            <person name="Kim D.S."/>
            <person name="Ko S.H."/>
            <person name="Yang S.H."/>
            <person name="Lee J.S."/>
        </authorList>
    </citation>
    <scope>NUCLEOTIDE SEQUENCE [LARGE SCALE GENOMIC DNA]</scope>
    <source>
        <strain evidence="1 2">KCTC 33723</strain>
    </source>
</reference>